<dbReference type="SUPFAM" id="SSF51366">
    <property type="entry name" value="Ribulose-phoshate binding barrel"/>
    <property type="match status" value="1"/>
</dbReference>
<dbReference type="EMBL" id="FOWD01000008">
    <property type="protein sequence ID" value="SFO06309.1"/>
    <property type="molecule type" value="Genomic_DNA"/>
</dbReference>
<name>A0A1I5E466_9FIRM</name>
<dbReference type="Pfam" id="PF00697">
    <property type="entry name" value="PRAI"/>
    <property type="match status" value="1"/>
</dbReference>
<evidence type="ECO:0000256" key="4">
    <source>
        <dbReference type="ARBA" id="ARBA00022272"/>
    </source>
</evidence>
<dbReference type="OrthoDB" id="9786954at2"/>
<dbReference type="Gene3D" id="3.20.20.70">
    <property type="entry name" value="Aldolase class I"/>
    <property type="match status" value="1"/>
</dbReference>
<accession>A0A1I5E466</accession>
<dbReference type="AlphaFoldDB" id="A0A1I5E466"/>
<evidence type="ECO:0000256" key="6">
    <source>
        <dbReference type="ARBA" id="ARBA00022822"/>
    </source>
</evidence>
<sequence length="225" mass="24500">MITQIYSIQTAKEAIDCIHAGADRIGLLVGPKDGPFPCAISEETALEIFYAIGDKAVKVLISVQDNEEDIIAQTKKLQPDVLHLCANFEGNPEFRKRLYECLPQVKLMEAVGVTGEESINDAIKKSEYADLLILDSVSTTVPGVGAAGVTHDWSIDREIVNRVPIPVILAGGLGPDNVEEAIRAVNPFGVDSLTKTSVKENGKLLHKDIELVRQFCERAKHVAQN</sequence>
<dbReference type="STRING" id="1527.SAMN04489757_1083"/>
<dbReference type="CDD" id="cd00405">
    <property type="entry name" value="PRAI"/>
    <property type="match status" value="1"/>
</dbReference>
<proteinExistence type="inferred from homology"/>
<dbReference type="InterPro" id="IPR044643">
    <property type="entry name" value="TrpF_fam"/>
</dbReference>
<evidence type="ECO:0000256" key="2">
    <source>
        <dbReference type="ARBA" id="ARBA00004664"/>
    </source>
</evidence>
<evidence type="ECO:0000256" key="1">
    <source>
        <dbReference type="ARBA" id="ARBA00001164"/>
    </source>
</evidence>
<evidence type="ECO:0000256" key="9">
    <source>
        <dbReference type="HAMAP-Rule" id="MF_00135"/>
    </source>
</evidence>
<keyword evidence="8 9" id="KW-0413">Isomerase</keyword>
<keyword evidence="12" id="KW-1185">Reference proteome</keyword>
<keyword evidence="7 9" id="KW-0057">Aromatic amino acid biosynthesis</keyword>
<feature type="domain" description="N-(5'phosphoribosyl) anthranilate isomerase (PRAI)" evidence="10">
    <location>
        <begin position="55"/>
        <end position="217"/>
    </location>
</feature>
<dbReference type="Proteomes" id="UP000198806">
    <property type="component" value="Unassembled WGS sequence"/>
</dbReference>
<evidence type="ECO:0000256" key="7">
    <source>
        <dbReference type="ARBA" id="ARBA00023141"/>
    </source>
</evidence>
<evidence type="ECO:0000313" key="12">
    <source>
        <dbReference type="Proteomes" id="UP000198806"/>
    </source>
</evidence>
<gene>
    <name evidence="9" type="primary">trpF</name>
    <name evidence="11" type="ORF">SAMN04489757_1083</name>
</gene>
<dbReference type="HAMAP" id="MF_00135">
    <property type="entry name" value="PRAI"/>
    <property type="match status" value="1"/>
</dbReference>
<evidence type="ECO:0000256" key="8">
    <source>
        <dbReference type="ARBA" id="ARBA00023235"/>
    </source>
</evidence>
<evidence type="ECO:0000256" key="3">
    <source>
        <dbReference type="ARBA" id="ARBA00012572"/>
    </source>
</evidence>
<reference evidence="11 12" key="1">
    <citation type="submission" date="2016-10" db="EMBL/GenBank/DDBJ databases">
        <authorList>
            <person name="de Groot N.N."/>
        </authorList>
    </citation>
    <scope>NUCLEOTIDE SEQUENCE [LARGE SCALE GENOMIC DNA]</scope>
    <source>
        <strain evidence="11 12">DSM 1283</strain>
    </source>
</reference>
<comment type="catalytic activity">
    <reaction evidence="1 9">
        <text>N-(5-phospho-beta-D-ribosyl)anthranilate = 1-(2-carboxyphenylamino)-1-deoxy-D-ribulose 5-phosphate</text>
        <dbReference type="Rhea" id="RHEA:21540"/>
        <dbReference type="ChEBI" id="CHEBI:18277"/>
        <dbReference type="ChEBI" id="CHEBI:58613"/>
        <dbReference type="EC" id="5.3.1.24"/>
    </reaction>
</comment>
<protein>
    <recommendedName>
        <fullName evidence="4 9">N-(5'-phosphoribosyl)anthranilate isomerase</fullName>
        <shortName evidence="9">PRAI</shortName>
        <ecNumber evidence="3 9">5.3.1.24</ecNumber>
    </recommendedName>
</protein>
<evidence type="ECO:0000256" key="5">
    <source>
        <dbReference type="ARBA" id="ARBA00022605"/>
    </source>
</evidence>
<organism evidence="11 12">
    <name type="scientific">Anaerocolumna aminovalerica</name>
    <dbReference type="NCBI Taxonomy" id="1527"/>
    <lineage>
        <taxon>Bacteria</taxon>
        <taxon>Bacillati</taxon>
        <taxon>Bacillota</taxon>
        <taxon>Clostridia</taxon>
        <taxon>Lachnospirales</taxon>
        <taxon>Lachnospiraceae</taxon>
        <taxon>Anaerocolumna</taxon>
    </lineage>
</organism>
<dbReference type="RefSeq" id="WP_091685327.1">
    <property type="nucleotide sequence ID" value="NZ_BAABFM010000072.1"/>
</dbReference>
<evidence type="ECO:0000313" key="11">
    <source>
        <dbReference type="EMBL" id="SFO06309.1"/>
    </source>
</evidence>
<dbReference type="InterPro" id="IPR013785">
    <property type="entry name" value="Aldolase_TIM"/>
</dbReference>
<dbReference type="InterPro" id="IPR011060">
    <property type="entry name" value="RibuloseP-bd_barrel"/>
</dbReference>
<dbReference type="InterPro" id="IPR001240">
    <property type="entry name" value="PRAI_dom"/>
</dbReference>
<dbReference type="EC" id="5.3.1.24" evidence="3 9"/>
<keyword evidence="6 9" id="KW-0822">Tryptophan biosynthesis</keyword>
<dbReference type="UniPathway" id="UPA00035">
    <property type="reaction ID" value="UER00042"/>
</dbReference>
<dbReference type="PANTHER" id="PTHR42894:SF1">
    <property type="entry name" value="N-(5'-PHOSPHORIBOSYL)ANTHRANILATE ISOMERASE"/>
    <property type="match status" value="1"/>
</dbReference>
<evidence type="ECO:0000259" key="10">
    <source>
        <dbReference type="Pfam" id="PF00697"/>
    </source>
</evidence>
<comment type="pathway">
    <text evidence="2 9">Amino-acid biosynthesis; L-tryptophan biosynthesis; L-tryptophan from chorismate: step 3/5.</text>
</comment>
<dbReference type="GO" id="GO:0000162">
    <property type="term" value="P:L-tryptophan biosynthetic process"/>
    <property type="evidence" value="ECO:0007669"/>
    <property type="project" value="UniProtKB-UniRule"/>
</dbReference>
<dbReference type="GO" id="GO:0004640">
    <property type="term" value="F:phosphoribosylanthranilate isomerase activity"/>
    <property type="evidence" value="ECO:0007669"/>
    <property type="project" value="UniProtKB-UniRule"/>
</dbReference>
<comment type="similarity">
    <text evidence="9">Belongs to the TrpF family.</text>
</comment>
<keyword evidence="5 9" id="KW-0028">Amino-acid biosynthesis</keyword>
<dbReference type="PANTHER" id="PTHR42894">
    <property type="entry name" value="N-(5'-PHOSPHORIBOSYL)ANTHRANILATE ISOMERASE"/>
    <property type="match status" value="1"/>
</dbReference>